<dbReference type="InterPro" id="IPR052929">
    <property type="entry name" value="RNase_H-like_EbsB-rel"/>
</dbReference>
<proteinExistence type="predicted"/>
<reference evidence="2 3" key="1">
    <citation type="journal article" date="2024" name="Plant J.">
        <title>Genome sequences and population genomics reveal climatic adaptation and genomic divergence between two closely related sweetgum species.</title>
        <authorList>
            <person name="Xu W.Q."/>
            <person name="Ren C.Q."/>
            <person name="Zhang X.Y."/>
            <person name="Comes H.P."/>
            <person name="Liu X.H."/>
            <person name="Li Y.G."/>
            <person name="Kettle C.J."/>
            <person name="Jalonen R."/>
            <person name="Gaisberger H."/>
            <person name="Ma Y.Z."/>
            <person name="Qiu Y.X."/>
        </authorList>
    </citation>
    <scope>NUCLEOTIDE SEQUENCE [LARGE SCALE GENOMIC DNA]</scope>
    <source>
        <strain evidence="2">Hangzhou</strain>
    </source>
</reference>
<dbReference type="PANTHER" id="PTHR47074:SF48">
    <property type="entry name" value="POLYNUCLEOTIDYL TRANSFERASE, RIBONUCLEASE H-LIKE SUPERFAMILY PROTEIN"/>
    <property type="match status" value="1"/>
</dbReference>
<organism evidence="2 3">
    <name type="scientific">Liquidambar formosana</name>
    <name type="common">Formosan gum</name>
    <dbReference type="NCBI Taxonomy" id="63359"/>
    <lineage>
        <taxon>Eukaryota</taxon>
        <taxon>Viridiplantae</taxon>
        <taxon>Streptophyta</taxon>
        <taxon>Embryophyta</taxon>
        <taxon>Tracheophyta</taxon>
        <taxon>Spermatophyta</taxon>
        <taxon>Magnoliopsida</taxon>
        <taxon>eudicotyledons</taxon>
        <taxon>Gunneridae</taxon>
        <taxon>Pentapetalae</taxon>
        <taxon>Saxifragales</taxon>
        <taxon>Altingiaceae</taxon>
        <taxon>Liquidambar</taxon>
    </lineage>
</organism>
<evidence type="ECO:0000313" key="3">
    <source>
        <dbReference type="Proteomes" id="UP001415857"/>
    </source>
</evidence>
<evidence type="ECO:0000259" key="1">
    <source>
        <dbReference type="Pfam" id="PF13456"/>
    </source>
</evidence>
<dbReference type="SUPFAM" id="SSF53098">
    <property type="entry name" value="Ribonuclease H-like"/>
    <property type="match status" value="1"/>
</dbReference>
<dbReference type="CDD" id="cd06222">
    <property type="entry name" value="RNase_H_like"/>
    <property type="match status" value="1"/>
</dbReference>
<dbReference type="PANTHER" id="PTHR47074">
    <property type="entry name" value="BNAC02G40300D PROTEIN"/>
    <property type="match status" value="1"/>
</dbReference>
<comment type="caution">
    <text evidence="2">The sequence shown here is derived from an EMBL/GenBank/DDBJ whole genome shotgun (WGS) entry which is preliminary data.</text>
</comment>
<dbReference type="GO" id="GO:0003676">
    <property type="term" value="F:nucleic acid binding"/>
    <property type="evidence" value="ECO:0007669"/>
    <property type="project" value="InterPro"/>
</dbReference>
<dbReference type="AlphaFoldDB" id="A0AAP0RQN4"/>
<protein>
    <recommendedName>
        <fullName evidence="1">RNase H type-1 domain-containing protein</fullName>
    </recommendedName>
</protein>
<feature type="domain" description="RNase H type-1" evidence="1">
    <location>
        <begin position="42"/>
        <end position="165"/>
    </location>
</feature>
<dbReference type="InterPro" id="IPR044730">
    <property type="entry name" value="RNase_H-like_dom_plant"/>
</dbReference>
<gene>
    <name evidence="2" type="ORF">L1049_014257</name>
</gene>
<keyword evidence="3" id="KW-1185">Reference proteome</keyword>
<dbReference type="InterPro" id="IPR012337">
    <property type="entry name" value="RNaseH-like_sf"/>
</dbReference>
<dbReference type="Proteomes" id="UP001415857">
    <property type="component" value="Unassembled WGS sequence"/>
</dbReference>
<dbReference type="InterPro" id="IPR002156">
    <property type="entry name" value="RNaseH_domain"/>
</dbReference>
<dbReference type="GO" id="GO:0004523">
    <property type="term" value="F:RNA-DNA hybrid ribonuclease activity"/>
    <property type="evidence" value="ECO:0007669"/>
    <property type="project" value="InterPro"/>
</dbReference>
<dbReference type="Pfam" id="PF13456">
    <property type="entry name" value="RVT_3"/>
    <property type="match status" value="1"/>
</dbReference>
<accession>A0AAP0RQN4</accession>
<dbReference type="EMBL" id="JBBPBK010000008">
    <property type="protein sequence ID" value="KAK9280564.1"/>
    <property type="molecule type" value="Genomic_DNA"/>
</dbReference>
<dbReference type="Gene3D" id="3.30.420.10">
    <property type="entry name" value="Ribonuclease H-like superfamily/Ribonuclease H"/>
    <property type="match status" value="1"/>
</dbReference>
<sequence>MATHANNFQSGLATVNSFRGCTVSARARVKWCPPNPGIFKINVDGALFVEDNCVGLGAMVRDCEGQAIAARSKKIIGTFPATVVEATAMRFAIGFARDLGLWTVELEGDCMEVVNALKAKEVLLNPLGLIIDDILSALVQFHGGVSFSHTYRDGNAVAHGLAKHAQYIKDLCVWIEDVPEFVRDCFVVDLGS</sequence>
<dbReference type="InterPro" id="IPR036397">
    <property type="entry name" value="RNaseH_sf"/>
</dbReference>
<name>A0AAP0RQN4_LIQFO</name>
<evidence type="ECO:0000313" key="2">
    <source>
        <dbReference type="EMBL" id="KAK9280564.1"/>
    </source>
</evidence>